<keyword evidence="1" id="KW-0732">Signal</keyword>
<dbReference type="EnsemblMetazoa" id="SCAU016892-RA">
    <property type="protein sequence ID" value="SCAU016892-PA"/>
    <property type="gene ID" value="SCAU016892"/>
</dbReference>
<dbReference type="Proteomes" id="UP000095300">
    <property type="component" value="Unassembled WGS sequence"/>
</dbReference>
<feature type="signal peptide" evidence="1">
    <location>
        <begin position="1"/>
        <end position="23"/>
    </location>
</feature>
<evidence type="ECO:0000313" key="3">
    <source>
        <dbReference type="Proteomes" id="UP000095300"/>
    </source>
</evidence>
<feature type="chain" id="PRO_5016132229" evidence="1">
    <location>
        <begin position="24"/>
        <end position="60"/>
    </location>
</feature>
<evidence type="ECO:0000256" key="1">
    <source>
        <dbReference type="SAM" id="SignalP"/>
    </source>
</evidence>
<evidence type="ECO:0000313" key="2">
    <source>
        <dbReference type="EnsemblMetazoa" id="SCAU016892-PA"/>
    </source>
</evidence>
<dbReference type="AlphaFoldDB" id="A0A2Y9D4Q1"/>
<dbReference type="VEuPathDB" id="VectorBase:SCAU016892"/>
<sequence>MNFLNIFVFIAVVLALFTAPIDARRKGGKPRNTDKYWRAGAHVAGKAVEGVAAAAVQQAG</sequence>
<organism evidence="2 3">
    <name type="scientific">Stomoxys calcitrans</name>
    <name type="common">Stable fly</name>
    <name type="synonym">Conops calcitrans</name>
    <dbReference type="NCBI Taxonomy" id="35570"/>
    <lineage>
        <taxon>Eukaryota</taxon>
        <taxon>Metazoa</taxon>
        <taxon>Ecdysozoa</taxon>
        <taxon>Arthropoda</taxon>
        <taxon>Hexapoda</taxon>
        <taxon>Insecta</taxon>
        <taxon>Pterygota</taxon>
        <taxon>Neoptera</taxon>
        <taxon>Endopterygota</taxon>
        <taxon>Diptera</taxon>
        <taxon>Brachycera</taxon>
        <taxon>Muscomorpha</taxon>
        <taxon>Muscoidea</taxon>
        <taxon>Muscidae</taxon>
        <taxon>Stomoxys</taxon>
    </lineage>
</organism>
<reference evidence="2" key="1">
    <citation type="submission" date="2020-05" db="UniProtKB">
        <authorList>
            <consortium name="EnsemblMetazoa"/>
        </authorList>
    </citation>
    <scope>IDENTIFICATION</scope>
    <source>
        <strain evidence="2">USDA</strain>
    </source>
</reference>
<proteinExistence type="predicted"/>
<protein>
    <submittedName>
        <fullName evidence="2">Uncharacterized protein</fullName>
    </submittedName>
</protein>
<name>A0A2Y9D4Q1_STOCA</name>
<keyword evidence="3" id="KW-1185">Reference proteome</keyword>
<accession>A0A2Y9D4Q1</accession>